<protein>
    <recommendedName>
        <fullName evidence="4">SlyX protein</fullName>
    </recommendedName>
</protein>
<evidence type="ECO:0008006" key="4">
    <source>
        <dbReference type="Google" id="ProtNLM"/>
    </source>
</evidence>
<keyword evidence="1" id="KW-0175">Coiled coil</keyword>
<sequence length="70" mass="8032">MEPQSSQIDQIVATLSKIQATVNSGRLFDTLEVVRDQIRDLKHQNHEIRNDLMDLQRVVFEVNANAKKAD</sequence>
<reference evidence="2 3" key="1">
    <citation type="journal article" date="2020" name="Microorganisms">
        <title>Osmotic Adaptation and Compatible Solute Biosynthesis of Phototrophic Bacteria as Revealed from Genome Analyses.</title>
        <authorList>
            <person name="Imhoff J.F."/>
            <person name="Rahn T."/>
            <person name="Kunzel S."/>
            <person name="Keller A."/>
            <person name="Neulinger S.C."/>
        </authorList>
    </citation>
    <scope>NUCLEOTIDE SEQUENCE [LARGE SCALE GENOMIC DNA]</scope>
    <source>
        <strain evidence="2 3">DSM 9895</strain>
    </source>
</reference>
<comment type="caution">
    <text evidence="2">The sequence shown here is derived from an EMBL/GenBank/DDBJ whole genome shotgun (WGS) entry which is preliminary data.</text>
</comment>
<keyword evidence="3" id="KW-1185">Reference proteome</keyword>
<name>A0ABS1DC98_9PROT</name>
<gene>
    <name evidence="2" type="ORF">CKO28_06885</name>
</gene>
<evidence type="ECO:0000313" key="3">
    <source>
        <dbReference type="Proteomes" id="UP001296873"/>
    </source>
</evidence>
<proteinExistence type="predicted"/>
<accession>A0ABS1DC98</accession>
<feature type="coiled-coil region" evidence="1">
    <location>
        <begin position="31"/>
        <end position="58"/>
    </location>
</feature>
<dbReference type="Proteomes" id="UP001296873">
    <property type="component" value="Unassembled WGS sequence"/>
</dbReference>
<dbReference type="EMBL" id="NRRL01000011">
    <property type="protein sequence ID" value="MBK1667757.1"/>
    <property type="molecule type" value="Genomic_DNA"/>
</dbReference>
<evidence type="ECO:0000256" key="1">
    <source>
        <dbReference type="SAM" id="Coils"/>
    </source>
</evidence>
<dbReference type="RefSeq" id="WP_200339918.1">
    <property type="nucleotide sequence ID" value="NZ_NRRL01000011.1"/>
</dbReference>
<organism evidence="2 3">
    <name type="scientific">Rhodovibrio sodomensis</name>
    <dbReference type="NCBI Taxonomy" id="1088"/>
    <lineage>
        <taxon>Bacteria</taxon>
        <taxon>Pseudomonadati</taxon>
        <taxon>Pseudomonadota</taxon>
        <taxon>Alphaproteobacteria</taxon>
        <taxon>Rhodospirillales</taxon>
        <taxon>Rhodovibrionaceae</taxon>
        <taxon>Rhodovibrio</taxon>
    </lineage>
</organism>
<evidence type="ECO:0000313" key="2">
    <source>
        <dbReference type="EMBL" id="MBK1667757.1"/>
    </source>
</evidence>